<evidence type="ECO:0000256" key="9">
    <source>
        <dbReference type="ARBA" id="ARBA00049534"/>
    </source>
</evidence>
<evidence type="ECO:0000256" key="4">
    <source>
        <dbReference type="ARBA" id="ARBA00022801"/>
    </source>
</evidence>
<comment type="pathway">
    <text evidence="1 10">Amino-acid biosynthesis; L-histidine biosynthesis; L-histidine from 5-phospho-alpha-D-ribose 1-diphosphate: step 5/9.</text>
</comment>
<dbReference type="NCBIfam" id="TIGR01855">
    <property type="entry name" value="IMP_synth_hisH"/>
    <property type="match status" value="1"/>
</dbReference>
<evidence type="ECO:0000256" key="1">
    <source>
        <dbReference type="ARBA" id="ARBA00005091"/>
    </source>
</evidence>
<evidence type="ECO:0000259" key="12">
    <source>
        <dbReference type="Pfam" id="PF00117"/>
    </source>
</evidence>
<evidence type="ECO:0000256" key="5">
    <source>
        <dbReference type="ARBA" id="ARBA00022962"/>
    </source>
</evidence>
<comment type="catalytic activity">
    <reaction evidence="8 10">
        <text>5-[(5-phospho-1-deoxy-D-ribulos-1-ylimino)methylamino]-1-(5-phospho-beta-D-ribosyl)imidazole-4-carboxamide + L-glutamine = D-erythro-1-(imidazol-4-yl)glycerol 3-phosphate + 5-amino-1-(5-phospho-beta-D-ribosyl)imidazole-4-carboxamide + L-glutamate + H(+)</text>
        <dbReference type="Rhea" id="RHEA:24793"/>
        <dbReference type="ChEBI" id="CHEBI:15378"/>
        <dbReference type="ChEBI" id="CHEBI:29985"/>
        <dbReference type="ChEBI" id="CHEBI:58278"/>
        <dbReference type="ChEBI" id="CHEBI:58359"/>
        <dbReference type="ChEBI" id="CHEBI:58475"/>
        <dbReference type="ChEBI" id="CHEBI:58525"/>
        <dbReference type="EC" id="4.3.2.10"/>
    </reaction>
</comment>
<comment type="caution">
    <text evidence="13">The sequence shown here is derived from an EMBL/GenBank/DDBJ whole genome shotgun (WGS) entry which is preliminary data.</text>
</comment>
<keyword evidence="6 10" id="KW-0368">Histidine biosynthesis</keyword>
<dbReference type="GO" id="GO:0016829">
    <property type="term" value="F:lyase activity"/>
    <property type="evidence" value="ECO:0007669"/>
    <property type="project" value="UniProtKB-KW"/>
</dbReference>
<evidence type="ECO:0000256" key="8">
    <source>
        <dbReference type="ARBA" id="ARBA00047838"/>
    </source>
</evidence>
<keyword evidence="4 10" id="KW-0378">Hydrolase</keyword>
<comment type="catalytic activity">
    <reaction evidence="9 10">
        <text>L-glutamine + H2O = L-glutamate + NH4(+)</text>
        <dbReference type="Rhea" id="RHEA:15889"/>
        <dbReference type="ChEBI" id="CHEBI:15377"/>
        <dbReference type="ChEBI" id="CHEBI:28938"/>
        <dbReference type="ChEBI" id="CHEBI:29985"/>
        <dbReference type="ChEBI" id="CHEBI:58359"/>
        <dbReference type="EC" id="3.5.1.2"/>
    </reaction>
</comment>
<dbReference type="PIRSF" id="PIRSF000495">
    <property type="entry name" value="Amidotransf_hisH"/>
    <property type="match status" value="1"/>
</dbReference>
<comment type="subcellular location">
    <subcellularLocation>
        <location evidence="10">Cytoplasm</location>
    </subcellularLocation>
</comment>
<evidence type="ECO:0000256" key="7">
    <source>
        <dbReference type="ARBA" id="ARBA00023239"/>
    </source>
</evidence>
<dbReference type="InterPro" id="IPR029062">
    <property type="entry name" value="Class_I_gatase-like"/>
</dbReference>
<comment type="function">
    <text evidence="10">IGPS catalyzes the conversion of PRFAR and glutamine to IGP, AICAR and glutamate. The HisH subunit catalyzes the hydrolysis of glutamine to glutamate and ammonia as part of the synthesis of IGP and AICAR. The resulting ammonia molecule is channeled to the active site of HisF.</text>
</comment>
<proteinExistence type="inferred from homology"/>
<dbReference type="PANTHER" id="PTHR42701">
    <property type="entry name" value="IMIDAZOLE GLYCEROL PHOSPHATE SYNTHASE SUBUNIT HISH"/>
    <property type="match status" value="1"/>
</dbReference>
<keyword evidence="5 10" id="KW-0315">Glutamine amidotransferase</keyword>
<dbReference type="CDD" id="cd01748">
    <property type="entry name" value="GATase1_IGP_Synthase"/>
    <property type="match status" value="1"/>
</dbReference>
<evidence type="ECO:0000313" key="13">
    <source>
        <dbReference type="EMBL" id="HFW33120.1"/>
    </source>
</evidence>
<dbReference type="EMBL" id="DTLB01000052">
    <property type="protein sequence ID" value="HFW33120.1"/>
    <property type="molecule type" value="Genomic_DNA"/>
</dbReference>
<evidence type="ECO:0000256" key="10">
    <source>
        <dbReference type="HAMAP-Rule" id="MF_00278"/>
    </source>
</evidence>
<keyword evidence="3 10" id="KW-0028">Amino-acid biosynthesis</keyword>
<dbReference type="PROSITE" id="PS51273">
    <property type="entry name" value="GATASE_TYPE_1"/>
    <property type="match status" value="1"/>
</dbReference>
<dbReference type="SUPFAM" id="SSF52317">
    <property type="entry name" value="Class I glutamine amidotransferase-like"/>
    <property type="match status" value="1"/>
</dbReference>
<dbReference type="EC" id="4.3.2.10" evidence="10"/>
<feature type="active site" evidence="10 11">
    <location>
        <position position="176"/>
    </location>
</feature>
<feature type="active site" description="Nucleophile" evidence="10 11">
    <location>
        <position position="74"/>
    </location>
</feature>
<dbReference type="UniPathway" id="UPA00031">
    <property type="reaction ID" value="UER00010"/>
</dbReference>
<feature type="active site" evidence="10 11">
    <location>
        <position position="178"/>
    </location>
</feature>
<keyword evidence="10" id="KW-0963">Cytoplasm</keyword>
<dbReference type="EC" id="3.5.1.2" evidence="10"/>
<feature type="domain" description="Glutamine amidotransferase" evidence="12">
    <location>
        <begin position="4"/>
        <end position="192"/>
    </location>
</feature>
<dbReference type="PANTHER" id="PTHR42701:SF1">
    <property type="entry name" value="IMIDAZOLE GLYCEROL PHOSPHATE SYNTHASE SUBUNIT HISH"/>
    <property type="match status" value="1"/>
</dbReference>
<protein>
    <recommendedName>
        <fullName evidence="10">Imidazole glycerol phosphate synthase subunit HisH</fullName>
        <ecNumber evidence="10">4.3.2.10</ecNumber>
    </recommendedName>
    <alternativeName>
        <fullName evidence="10">IGP synthase glutaminase subunit</fullName>
        <ecNumber evidence="10">3.5.1.2</ecNumber>
    </alternativeName>
    <alternativeName>
        <fullName evidence="10">IGP synthase subunit HisH</fullName>
    </alternativeName>
    <alternativeName>
        <fullName evidence="10">ImGP synthase subunit HisH</fullName>
        <shortName evidence="10">IGPS subunit HisH</shortName>
    </alternativeName>
</protein>
<dbReference type="Gene3D" id="3.40.50.880">
    <property type="match status" value="1"/>
</dbReference>
<evidence type="ECO:0000256" key="2">
    <source>
        <dbReference type="ARBA" id="ARBA00011152"/>
    </source>
</evidence>
<dbReference type="InterPro" id="IPR017926">
    <property type="entry name" value="GATASE"/>
</dbReference>
<dbReference type="GO" id="GO:0000107">
    <property type="term" value="F:imidazoleglycerol-phosphate synthase activity"/>
    <property type="evidence" value="ECO:0007669"/>
    <property type="project" value="UniProtKB-UniRule"/>
</dbReference>
<dbReference type="AlphaFoldDB" id="A0A7C3REK2"/>
<keyword evidence="7 10" id="KW-0456">Lyase</keyword>
<evidence type="ECO:0000256" key="6">
    <source>
        <dbReference type="ARBA" id="ARBA00023102"/>
    </source>
</evidence>
<dbReference type="InterPro" id="IPR010139">
    <property type="entry name" value="Imidazole-glycPsynth_HisH"/>
</dbReference>
<name>A0A7C3REK2_ARCFL</name>
<accession>A0A7C3REK2</accession>
<comment type="subunit">
    <text evidence="2 10">Heterodimer of HisH and HisF.</text>
</comment>
<organism evidence="13">
    <name type="scientific">Archaeoglobus fulgidus</name>
    <dbReference type="NCBI Taxonomy" id="2234"/>
    <lineage>
        <taxon>Archaea</taxon>
        <taxon>Methanobacteriati</taxon>
        <taxon>Methanobacteriota</taxon>
        <taxon>Archaeoglobi</taxon>
        <taxon>Archaeoglobales</taxon>
        <taxon>Archaeoglobaceae</taxon>
        <taxon>Archaeoglobus</taxon>
    </lineage>
</organism>
<reference evidence="13" key="1">
    <citation type="journal article" date="2020" name="mSystems">
        <title>Genome- and Community-Level Interaction Insights into Carbon Utilization and Element Cycling Functions of Hydrothermarchaeota in Hydrothermal Sediment.</title>
        <authorList>
            <person name="Zhou Z."/>
            <person name="Liu Y."/>
            <person name="Xu W."/>
            <person name="Pan J."/>
            <person name="Luo Z.H."/>
            <person name="Li M."/>
        </authorList>
    </citation>
    <scope>NUCLEOTIDE SEQUENCE [LARGE SCALE GENOMIC DNA]</scope>
    <source>
        <strain evidence="13">SpSt-87</strain>
    </source>
</reference>
<dbReference type="Pfam" id="PF00117">
    <property type="entry name" value="GATase"/>
    <property type="match status" value="1"/>
</dbReference>
<evidence type="ECO:0000256" key="3">
    <source>
        <dbReference type="ARBA" id="ARBA00022605"/>
    </source>
</evidence>
<gene>
    <name evidence="10 13" type="primary">hisH</name>
    <name evidence="13" type="ORF">ENW66_09285</name>
</gene>
<dbReference type="GO" id="GO:0000105">
    <property type="term" value="P:L-histidine biosynthetic process"/>
    <property type="evidence" value="ECO:0007669"/>
    <property type="project" value="UniProtKB-UniRule"/>
</dbReference>
<dbReference type="GO" id="GO:0004359">
    <property type="term" value="F:glutaminase activity"/>
    <property type="evidence" value="ECO:0007669"/>
    <property type="project" value="UniProtKB-EC"/>
</dbReference>
<dbReference type="HAMAP" id="MF_00278">
    <property type="entry name" value="HisH"/>
    <property type="match status" value="1"/>
</dbReference>
<dbReference type="GO" id="GO:0005737">
    <property type="term" value="C:cytoplasm"/>
    <property type="evidence" value="ECO:0007669"/>
    <property type="project" value="UniProtKB-SubCell"/>
</dbReference>
<sequence length="197" mass="21555">MIAVVNYGVGNLKSISKALETVGATVEVTQNPDKIKSASGVVFPGVGAFRSAIEKLNAMKDVIDSLEVPVLGICLGMQLFATESTEGGLHRGLNYIPGKVLRFPPSVGKVPHMGWNTLEIVKETEILSGVESGEFVYFVHSYYMQTDDEFVISRTDYGINFPSGIEKENYIGLQFHPEKSGRVGLRILENFVGIVRK</sequence>
<evidence type="ECO:0000256" key="11">
    <source>
        <dbReference type="PIRSR" id="PIRSR000495-1"/>
    </source>
</evidence>